<protein>
    <submittedName>
        <fullName evidence="3">Uncharacterized protein</fullName>
    </submittedName>
</protein>
<sequence>MPAPKCRPHAPARRYVLAAFWLAWIAGASVAMAESGMVEVNQLPRLPDAQETTDSQTDRVVYTVQGVVPSTVQSVKTLMTDTGWMQYVRPLEETATGLLFKKGVHGLSVSFTQALGRPDRSAVHYSANRIYADIPFPPGATDIVYDERRPYFSCTAPGNTDANLDFFNRELTATGWTALSADDAKTRWPNAAIDDKIDNGARAYFRRDDRDRQLPIMVSLRRLDDDKAAVDIRIAPFALPQDLQAGPDMDGLPRPDHIINAGTTGNATSDHREAHATVTAEMPTVLAFYRRELSARNWKEEAKGAIITPDEVSLNFTSPEETGTLKLGHKHDLTLVSFVMQVTPAALAARARAKKQADDDFMKDAMSMATELIAADSAHRAQQSAKLSDAPLHAQFGKATPIPLPEGAENVEFDGSDGKLEFESQSSVKALAGFYRSALKPLGWKAQPSVINNPNMAAMQFSKGGKEISITVMQMGPKTNVSANGSGLEMADAGSGAAADGQSAAKAAPKPLEAEPDSALPVPKEHTLSSLSTGKLPGSDAPFRQELEASIPADLASVLAFYRDELGKRGWKELPDRAITQPDRVQLAFTSPDGPAMLKLGRQNAETTVNLAQKIPAAAAKGEVLPKPGQARLMLGNMGQSDATITIDKQTIKLAAGAGGPQSSQHPALDLPPAKYKYTTKVAGHPAKSGQIELGADDAWGLMLGPDGGVLALQAY</sequence>
<dbReference type="RefSeq" id="WP_079445306.1">
    <property type="nucleotide sequence ID" value="NZ_MWPQ01000003.1"/>
</dbReference>
<feature type="signal peptide" evidence="2">
    <location>
        <begin position="1"/>
        <end position="33"/>
    </location>
</feature>
<dbReference type="EMBL" id="MWPQ01000003">
    <property type="protein sequence ID" value="OPH84634.1"/>
    <property type="molecule type" value="Genomic_DNA"/>
</dbReference>
<proteinExistence type="predicted"/>
<evidence type="ECO:0000256" key="2">
    <source>
        <dbReference type="SAM" id="SignalP"/>
    </source>
</evidence>
<feature type="compositionally biased region" description="Low complexity" evidence="1">
    <location>
        <begin position="492"/>
        <end position="511"/>
    </location>
</feature>
<organism evidence="3 4">
    <name type="scientific">Nitrobacter vulgaris</name>
    <dbReference type="NCBI Taxonomy" id="29421"/>
    <lineage>
        <taxon>Bacteria</taxon>
        <taxon>Pseudomonadati</taxon>
        <taxon>Pseudomonadota</taxon>
        <taxon>Alphaproteobacteria</taxon>
        <taxon>Hyphomicrobiales</taxon>
        <taxon>Nitrobacteraceae</taxon>
        <taxon>Nitrobacter</taxon>
    </lineage>
</organism>
<name>A0A1V4I3C0_NITVU</name>
<evidence type="ECO:0000313" key="4">
    <source>
        <dbReference type="Proteomes" id="UP000189940"/>
    </source>
</evidence>
<dbReference type="AlphaFoldDB" id="A0A1V4I3C0"/>
<keyword evidence="2" id="KW-0732">Signal</keyword>
<feature type="region of interest" description="Disordered" evidence="1">
    <location>
        <begin position="492"/>
        <end position="537"/>
    </location>
</feature>
<accession>A0A1V4I3C0</accession>
<evidence type="ECO:0000256" key="1">
    <source>
        <dbReference type="SAM" id="MobiDB-lite"/>
    </source>
</evidence>
<dbReference type="OrthoDB" id="7927554at2"/>
<dbReference type="Proteomes" id="UP000189940">
    <property type="component" value="Unassembled WGS sequence"/>
</dbReference>
<dbReference type="STRING" id="29421.B2M20_01265"/>
<keyword evidence="4" id="KW-1185">Reference proteome</keyword>
<comment type="caution">
    <text evidence="3">The sequence shown here is derived from an EMBL/GenBank/DDBJ whole genome shotgun (WGS) entry which is preliminary data.</text>
</comment>
<evidence type="ECO:0000313" key="3">
    <source>
        <dbReference type="EMBL" id="OPH84634.1"/>
    </source>
</evidence>
<gene>
    <name evidence="3" type="ORF">B2M20_01265</name>
</gene>
<reference evidence="3 4" key="1">
    <citation type="submission" date="2017-02" db="EMBL/GenBank/DDBJ databases">
        <title>Genome sequence of the nitrite-oxidizing bacterium Nitrobacter vulgaris strain Ab1.</title>
        <authorList>
            <person name="Mellbye B.L."/>
            <person name="Davis E.W."/>
            <person name="Spieck E."/>
            <person name="Chang J.H."/>
            <person name="Bottomley P.J."/>
            <person name="Sayavedra-Soto L.A."/>
        </authorList>
    </citation>
    <scope>NUCLEOTIDE SEQUENCE [LARGE SCALE GENOMIC DNA]</scope>
    <source>
        <strain evidence="3 4">Ab1</strain>
    </source>
</reference>
<feature type="chain" id="PRO_5012483204" evidence="2">
    <location>
        <begin position="34"/>
        <end position="716"/>
    </location>
</feature>